<protein>
    <recommendedName>
        <fullName evidence="2">UPF0102 protein EC835_106169</fullName>
    </recommendedName>
</protein>
<organism evidence="3 4">
    <name type="scientific">Providencia alcalifaciens</name>
    <dbReference type="NCBI Taxonomy" id="126385"/>
    <lineage>
        <taxon>Bacteria</taxon>
        <taxon>Pseudomonadati</taxon>
        <taxon>Pseudomonadota</taxon>
        <taxon>Gammaproteobacteria</taxon>
        <taxon>Enterobacterales</taxon>
        <taxon>Morganellaceae</taxon>
        <taxon>Providencia</taxon>
    </lineage>
</organism>
<comment type="caution">
    <text evidence="3">The sequence shown here is derived from an EMBL/GenBank/DDBJ whole genome shotgun (WGS) entry which is preliminary data.</text>
</comment>
<dbReference type="GO" id="GO:0003676">
    <property type="term" value="F:nucleic acid binding"/>
    <property type="evidence" value="ECO:0007669"/>
    <property type="project" value="InterPro"/>
</dbReference>
<sequence>MKTVKKSLKWLTGRYYENQALSYLKQQGLAFVARNVRNRAGEIDLIMRDTSGWVFVEVRFRKNSDYGDALLSVNWHKRRKILSTAQYWLAQRQESFETTPCRFDICAITGKQFQWIQNAFNLSEQEYK</sequence>
<evidence type="ECO:0000256" key="1">
    <source>
        <dbReference type="ARBA" id="ARBA00006738"/>
    </source>
</evidence>
<dbReference type="NCBIfam" id="TIGR00252">
    <property type="entry name" value="YraN family protein"/>
    <property type="match status" value="1"/>
</dbReference>
<gene>
    <name evidence="3" type="ORF">EC835_106169</name>
</gene>
<evidence type="ECO:0000256" key="2">
    <source>
        <dbReference type="HAMAP-Rule" id="MF_00048"/>
    </source>
</evidence>
<dbReference type="SUPFAM" id="SSF52980">
    <property type="entry name" value="Restriction endonuclease-like"/>
    <property type="match status" value="1"/>
</dbReference>
<dbReference type="NCBIfam" id="NF009150">
    <property type="entry name" value="PRK12497.1-3"/>
    <property type="match status" value="1"/>
</dbReference>
<dbReference type="InterPro" id="IPR011335">
    <property type="entry name" value="Restrct_endonuc-II-like"/>
</dbReference>
<dbReference type="PANTHER" id="PTHR34039:SF1">
    <property type="entry name" value="UPF0102 PROTEIN YRAN"/>
    <property type="match status" value="1"/>
</dbReference>
<dbReference type="Proteomes" id="UP000295055">
    <property type="component" value="Unassembled WGS sequence"/>
</dbReference>
<dbReference type="RefSeq" id="WP_036956136.1">
    <property type="nucleotide sequence ID" value="NZ_CABKTH010000027.1"/>
</dbReference>
<accession>A0A4V2V3H0</accession>
<reference evidence="3 4" key="1">
    <citation type="submission" date="2019-03" db="EMBL/GenBank/DDBJ databases">
        <title>Genomic analyses of the natural microbiome of Caenorhabditis elegans.</title>
        <authorList>
            <person name="Samuel B."/>
        </authorList>
    </citation>
    <scope>NUCLEOTIDE SEQUENCE [LARGE SCALE GENOMIC DNA]</scope>
    <source>
        <strain evidence="3 4">JUb102</strain>
    </source>
</reference>
<proteinExistence type="inferred from homology"/>
<comment type="similarity">
    <text evidence="1 2">Belongs to the UPF0102 family.</text>
</comment>
<dbReference type="EMBL" id="SMAS01000006">
    <property type="protein sequence ID" value="TCT32844.1"/>
    <property type="molecule type" value="Genomic_DNA"/>
</dbReference>
<keyword evidence="3" id="KW-0540">Nuclease</keyword>
<dbReference type="InterPro" id="IPR011856">
    <property type="entry name" value="tRNA_endonuc-like_dom_sf"/>
</dbReference>
<keyword evidence="3" id="KW-0378">Hydrolase</keyword>
<name>A0A4V2V3H0_9GAMM</name>
<dbReference type="Pfam" id="PF02021">
    <property type="entry name" value="UPF0102"/>
    <property type="match status" value="1"/>
</dbReference>
<dbReference type="GO" id="GO:0004519">
    <property type="term" value="F:endonuclease activity"/>
    <property type="evidence" value="ECO:0007669"/>
    <property type="project" value="UniProtKB-KW"/>
</dbReference>
<evidence type="ECO:0000313" key="4">
    <source>
        <dbReference type="Proteomes" id="UP000295055"/>
    </source>
</evidence>
<dbReference type="InterPro" id="IPR003509">
    <property type="entry name" value="UPF0102_YraN-like"/>
</dbReference>
<dbReference type="PANTHER" id="PTHR34039">
    <property type="entry name" value="UPF0102 PROTEIN YRAN"/>
    <property type="match status" value="1"/>
</dbReference>
<dbReference type="HAMAP" id="MF_00048">
    <property type="entry name" value="UPF0102"/>
    <property type="match status" value="1"/>
</dbReference>
<dbReference type="OrthoDB" id="9794876at2"/>
<keyword evidence="3" id="KW-0255">Endonuclease</keyword>
<dbReference type="AlphaFoldDB" id="A0A4V2V3H0"/>
<evidence type="ECO:0000313" key="3">
    <source>
        <dbReference type="EMBL" id="TCT32844.1"/>
    </source>
</evidence>
<dbReference type="Gene3D" id="3.40.1350.10">
    <property type="match status" value="1"/>
</dbReference>